<sequence>MTRAVRSTEGELRSACMESTPLIQFGI</sequence>
<proteinExistence type="predicted"/>
<protein>
    <submittedName>
        <fullName evidence="1">Uncharacterized protein</fullName>
    </submittedName>
</protein>
<reference evidence="1" key="1">
    <citation type="submission" date="2018-02" db="EMBL/GenBank/DDBJ databases">
        <title>Rhizophora mucronata_Transcriptome.</title>
        <authorList>
            <person name="Meera S.P."/>
            <person name="Sreeshan A."/>
            <person name="Augustine A."/>
        </authorList>
    </citation>
    <scope>NUCLEOTIDE SEQUENCE</scope>
    <source>
        <tissue evidence="1">Leaf</tissue>
    </source>
</reference>
<name>A0A2P2JG43_RHIMU</name>
<evidence type="ECO:0000313" key="1">
    <source>
        <dbReference type="EMBL" id="MBW92389.1"/>
    </source>
</evidence>
<accession>A0A2P2JG43</accession>
<organism evidence="1">
    <name type="scientific">Rhizophora mucronata</name>
    <name type="common">Asiatic mangrove</name>
    <dbReference type="NCBI Taxonomy" id="61149"/>
    <lineage>
        <taxon>Eukaryota</taxon>
        <taxon>Viridiplantae</taxon>
        <taxon>Streptophyta</taxon>
        <taxon>Embryophyta</taxon>
        <taxon>Tracheophyta</taxon>
        <taxon>Spermatophyta</taxon>
        <taxon>Magnoliopsida</taxon>
        <taxon>eudicotyledons</taxon>
        <taxon>Gunneridae</taxon>
        <taxon>Pentapetalae</taxon>
        <taxon>rosids</taxon>
        <taxon>fabids</taxon>
        <taxon>Malpighiales</taxon>
        <taxon>Rhizophoraceae</taxon>
        <taxon>Rhizophora</taxon>
    </lineage>
</organism>
<dbReference type="EMBL" id="GGEC01011906">
    <property type="protein sequence ID" value="MBW92389.1"/>
    <property type="molecule type" value="Transcribed_RNA"/>
</dbReference>
<dbReference type="AlphaFoldDB" id="A0A2P2JG43"/>